<dbReference type="GO" id="GO:0022857">
    <property type="term" value="F:transmembrane transporter activity"/>
    <property type="evidence" value="ECO:0007669"/>
    <property type="project" value="InterPro"/>
</dbReference>
<sequence>MRSAYQDADTRVGVSRRWAMLGVGLLDQAVSAYFVHGAAFLIPELNRHGFTLAQAGALVAAPTIGIMLTLILWGTIVDRYGERRALIIGLSLTAAAAVGAALVGGQSGSTVGAGRIAGLALFLGLGGMAAASCNVASGRIVVGWFPAHRRGLAMGIRQMAQPLGVGIAALTVPTVAERFGLGGALWLPAGLAVIAVLATVIIVIDPPRPSKKTAGDTGQLNNPYRGSRFLIRIHAVSVLLVVPQFTVWTFSLVWLVSDRGWSAASAGLLVAGTQFLGAFGRIGAGQLSDLVRSRMRPLRWVAIAAAVTMGLLALLDQLHSPVAVLLMVVASVITVADNGLAFTSIAETAGPFWSGRALGAQNTAQFLTASAVGPVVGALIGAVGFPLAFAVVALCPVAAAPLVPGDAAADRHRTNRSERSARS</sequence>
<evidence type="ECO:0000256" key="1">
    <source>
        <dbReference type="ARBA" id="ARBA00004651"/>
    </source>
</evidence>
<organism evidence="7 8">
    <name type="scientific">Microlunatus soli</name>
    <dbReference type="NCBI Taxonomy" id="630515"/>
    <lineage>
        <taxon>Bacteria</taxon>
        <taxon>Bacillati</taxon>
        <taxon>Actinomycetota</taxon>
        <taxon>Actinomycetes</taxon>
        <taxon>Propionibacteriales</taxon>
        <taxon>Propionibacteriaceae</taxon>
        <taxon>Microlunatus</taxon>
    </lineage>
</organism>
<keyword evidence="8" id="KW-1185">Reference proteome</keyword>
<feature type="transmembrane region" description="Helical" evidence="5">
    <location>
        <begin position="229"/>
        <end position="255"/>
    </location>
</feature>
<dbReference type="InterPro" id="IPR036259">
    <property type="entry name" value="MFS_trans_sf"/>
</dbReference>
<dbReference type="SUPFAM" id="SSF103473">
    <property type="entry name" value="MFS general substrate transporter"/>
    <property type="match status" value="1"/>
</dbReference>
<comment type="subcellular location">
    <subcellularLocation>
        <location evidence="1">Cell membrane</location>
        <topology evidence="1">Multi-pass membrane protein</topology>
    </subcellularLocation>
</comment>
<feature type="transmembrane region" description="Helical" evidence="5">
    <location>
        <begin position="185"/>
        <end position="204"/>
    </location>
</feature>
<feature type="transmembrane region" description="Helical" evidence="5">
    <location>
        <begin position="324"/>
        <end position="345"/>
    </location>
</feature>
<evidence type="ECO:0000256" key="2">
    <source>
        <dbReference type="ARBA" id="ARBA00022692"/>
    </source>
</evidence>
<dbReference type="InterPro" id="IPR020846">
    <property type="entry name" value="MFS_dom"/>
</dbReference>
<dbReference type="EMBL" id="LT629772">
    <property type="protein sequence ID" value="SDS96671.1"/>
    <property type="molecule type" value="Genomic_DNA"/>
</dbReference>
<accession>A0A1H1WJ84</accession>
<feature type="domain" description="Major facilitator superfamily (MFS) profile" evidence="6">
    <location>
        <begin position="17"/>
        <end position="407"/>
    </location>
</feature>
<protein>
    <submittedName>
        <fullName evidence="7">Sugar phosphate permease</fullName>
    </submittedName>
</protein>
<keyword evidence="3 5" id="KW-1133">Transmembrane helix</keyword>
<keyword evidence="2 5" id="KW-0812">Transmembrane</keyword>
<evidence type="ECO:0000256" key="3">
    <source>
        <dbReference type="ARBA" id="ARBA00022989"/>
    </source>
</evidence>
<feature type="transmembrane region" description="Helical" evidence="5">
    <location>
        <begin position="366"/>
        <end position="394"/>
    </location>
</feature>
<feature type="transmembrane region" description="Helical" evidence="5">
    <location>
        <begin position="54"/>
        <end position="73"/>
    </location>
</feature>
<feature type="transmembrane region" description="Helical" evidence="5">
    <location>
        <begin position="116"/>
        <end position="142"/>
    </location>
</feature>
<dbReference type="PROSITE" id="PS50850">
    <property type="entry name" value="MFS"/>
    <property type="match status" value="1"/>
</dbReference>
<evidence type="ECO:0000313" key="8">
    <source>
        <dbReference type="Proteomes" id="UP000199103"/>
    </source>
</evidence>
<dbReference type="Gene3D" id="1.20.1250.20">
    <property type="entry name" value="MFS general substrate transporter like domains"/>
    <property type="match status" value="2"/>
</dbReference>
<dbReference type="RefSeq" id="WP_197679768.1">
    <property type="nucleotide sequence ID" value="NZ_LT629772.1"/>
</dbReference>
<evidence type="ECO:0000256" key="4">
    <source>
        <dbReference type="ARBA" id="ARBA00023136"/>
    </source>
</evidence>
<proteinExistence type="predicted"/>
<dbReference type="GO" id="GO:0005886">
    <property type="term" value="C:plasma membrane"/>
    <property type="evidence" value="ECO:0007669"/>
    <property type="project" value="UniProtKB-SubCell"/>
</dbReference>
<dbReference type="PANTHER" id="PTHR23527">
    <property type="entry name" value="BLL3282 PROTEIN"/>
    <property type="match status" value="1"/>
</dbReference>
<name>A0A1H1WJ84_9ACTN</name>
<dbReference type="InterPro" id="IPR052952">
    <property type="entry name" value="MFS-Transporter"/>
</dbReference>
<reference evidence="7 8" key="1">
    <citation type="submission" date="2016-10" db="EMBL/GenBank/DDBJ databases">
        <authorList>
            <person name="de Groot N.N."/>
        </authorList>
    </citation>
    <scope>NUCLEOTIDE SEQUENCE [LARGE SCALE GENOMIC DNA]</scope>
    <source>
        <strain evidence="7 8">DSM 21800</strain>
    </source>
</reference>
<evidence type="ECO:0000259" key="6">
    <source>
        <dbReference type="PROSITE" id="PS50850"/>
    </source>
</evidence>
<dbReference type="STRING" id="630515.SAMN04489812_3662"/>
<gene>
    <name evidence="7" type="ORF">SAMN04489812_3662</name>
</gene>
<evidence type="ECO:0000313" key="7">
    <source>
        <dbReference type="EMBL" id="SDS96671.1"/>
    </source>
</evidence>
<dbReference type="PANTHER" id="PTHR23527:SF1">
    <property type="entry name" value="BLL3282 PROTEIN"/>
    <property type="match status" value="1"/>
</dbReference>
<dbReference type="Pfam" id="PF07690">
    <property type="entry name" value="MFS_1"/>
    <property type="match status" value="1"/>
</dbReference>
<feature type="transmembrane region" description="Helical" evidence="5">
    <location>
        <begin position="300"/>
        <end position="318"/>
    </location>
</feature>
<dbReference type="InterPro" id="IPR011701">
    <property type="entry name" value="MFS"/>
</dbReference>
<feature type="transmembrane region" description="Helical" evidence="5">
    <location>
        <begin position="85"/>
        <end position="104"/>
    </location>
</feature>
<feature type="transmembrane region" description="Helical" evidence="5">
    <location>
        <begin position="261"/>
        <end position="279"/>
    </location>
</feature>
<keyword evidence="4 5" id="KW-0472">Membrane</keyword>
<dbReference type="Proteomes" id="UP000199103">
    <property type="component" value="Chromosome I"/>
</dbReference>
<evidence type="ECO:0000256" key="5">
    <source>
        <dbReference type="SAM" id="Phobius"/>
    </source>
</evidence>
<feature type="transmembrane region" description="Helical" evidence="5">
    <location>
        <begin position="163"/>
        <end position="179"/>
    </location>
</feature>
<feature type="transmembrane region" description="Helical" evidence="5">
    <location>
        <begin position="21"/>
        <end position="42"/>
    </location>
</feature>
<dbReference type="AlphaFoldDB" id="A0A1H1WJ84"/>